<name>A0A4Y6UUC4_SACBS</name>
<feature type="region of interest" description="Disordered" evidence="1">
    <location>
        <begin position="1"/>
        <end position="28"/>
    </location>
</feature>
<evidence type="ECO:0000313" key="3">
    <source>
        <dbReference type="EMBL" id="QDH20168.1"/>
    </source>
</evidence>
<dbReference type="Pfam" id="PF12679">
    <property type="entry name" value="ABC2_membrane_2"/>
    <property type="match status" value="1"/>
</dbReference>
<dbReference type="OrthoDB" id="2679019at2"/>
<dbReference type="AlphaFoldDB" id="A0A4Y6UUC4"/>
<proteinExistence type="predicted"/>
<feature type="transmembrane region" description="Helical" evidence="2">
    <location>
        <begin position="242"/>
        <end position="271"/>
    </location>
</feature>
<keyword evidence="2" id="KW-1133">Transmembrane helix</keyword>
<dbReference type="GO" id="GO:0005886">
    <property type="term" value="C:plasma membrane"/>
    <property type="evidence" value="ECO:0007669"/>
    <property type="project" value="UniProtKB-SubCell"/>
</dbReference>
<dbReference type="KEGG" id="saca:FFV09_04420"/>
<keyword evidence="2" id="KW-0472">Membrane</keyword>
<gene>
    <name evidence="3" type="ORF">FFV09_04420</name>
</gene>
<dbReference type="PANTHER" id="PTHR43471">
    <property type="entry name" value="ABC TRANSPORTER PERMEASE"/>
    <property type="match status" value="1"/>
</dbReference>
<evidence type="ECO:0000256" key="2">
    <source>
        <dbReference type="SAM" id="Phobius"/>
    </source>
</evidence>
<evidence type="ECO:0000256" key="1">
    <source>
        <dbReference type="SAM" id="MobiDB-lite"/>
    </source>
</evidence>
<sequence>MSTRIESVDGSRPASGGPVGAAEAGRADGRIGAAEAGRAAERIGAAEAGRAAGRIGAVEAERADERIGAAEAGRAAERIGAAGEGRAAGRIGAAEAGRAAERIGAVEAGRADGPVGAAGGSEVSIVPSANRAGHAGSAGPTFGAMIARSAEVELGKIAAQFKYRALPLLMALAPLALLLLNRTEGSFIRFSPENLPFTLLSLAAYVLLPLVACMLAADLFAGERERGELKIPLTRPVSRSALALGKIGAMLAYQAGLLLLLLVLSLAAALLSGAGLSDLNVPGIVGAYVLTLLPAAVLTALAAFASTLARSATLGFMLGVALIAVMNGAGLLFPSAAPLLAADYVTLYKTVIGSGIAYAQLGLGAGILLGWGAIFTAAQLLAFDGQEV</sequence>
<accession>A0A4Y6UUC4</accession>
<reference evidence="3 4" key="1">
    <citation type="submission" date="2019-06" db="EMBL/GenBank/DDBJ databases">
        <title>Saccharibacillus brassicae sp. nov., an endophytic bacterium isolated from Chinese cabbage seeds (Brassica pekinensis).</title>
        <authorList>
            <person name="Jiang L."/>
            <person name="Lee J."/>
            <person name="Kim S.W."/>
        </authorList>
    </citation>
    <scope>NUCLEOTIDE SEQUENCE [LARGE SCALE GENOMIC DNA]</scope>
    <source>
        <strain evidence="4">KCTC 43072 / ATSA2</strain>
    </source>
</reference>
<protein>
    <submittedName>
        <fullName evidence="3">ABC transporter permease</fullName>
    </submittedName>
</protein>
<evidence type="ECO:0000313" key="4">
    <source>
        <dbReference type="Proteomes" id="UP000316968"/>
    </source>
</evidence>
<feature type="transmembrane region" description="Helical" evidence="2">
    <location>
        <begin position="163"/>
        <end position="180"/>
    </location>
</feature>
<feature type="transmembrane region" description="Helical" evidence="2">
    <location>
        <begin position="200"/>
        <end position="221"/>
    </location>
</feature>
<keyword evidence="4" id="KW-1185">Reference proteome</keyword>
<feature type="transmembrane region" description="Helical" evidence="2">
    <location>
        <begin position="316"/>
        <end position="337"/>
    </location>
</feature>
<dbReference type="EMBL" id="CP041217">
    <property type="protein sequence ID" value="QDH20168.1"/>
    <property type="molecule type" value="Genomic_DNA"/>
</dbReference>
<dbReference type="Proteomes" id="UP000316968">
    <property type="component" value="Chromosome"/>
</dbReference>
<keyword evidence="2" id="KW-0812">Transmembrane</keyword>
<dbReference type="RefSeq" id="WP_141446554.1">
    <property type="nucleotide sequence ID" value="NZ_CP041217.1"/>
</dbReference>
<dbReference type="GO" id="GO:0140359">
    <property type="term" value="F:ABC-type transporter activity"/>
    <property type="evidence" value="ECO:0007669"/>
    <property type="project" value="InterPro"/>
</dbReference>
<feature type="transmembrane region" description="Helical" evidence="2">
    <location>
        <begin position="357"/>
        <end position="383"/>
    </location>
</feature>
<organism evidence="3 4">
    <name type="scientific">Saccharibacillus brassicae</name>
    <dbReference type="NCBI Taxonomy" id="2583377"/>
    <lineage>
        <taxon>Bacteria</taxon>
        <taxon>Bacillati</taxon>
        <taxon>Bacillota</taxon>
        <taxon>Bacilli</taxon>
        <taxon>Bacillales</taxon>
        <taxon>Paenibacillaceae</taxon>
        <taxon>Saccharibacillus</taxon>
    </lineage>
</organism>
<feature type="transmembrane region" description="Helical" evidence="2">
    <location>
        <begin position="283"/>
        <end position="304"/>
    </location>
</feature>